<dbReference type="InterPro" id="IPR014601">
    <property type="entry name" value="Trans_reg_MarR_HTH"/>
</dbReference>
<sequence>MNQQPEKSPRRLNSKRGPIVSSEHLSHSAQELSEFEYGLIVAGHAFNRWMVRCMTASGLAELGALDVLVLHSVNHRERAKRQADICLVLNVEDTHTVTYALKKLAKLALVSGEKHGKETFFRATDEGRSTCTRYAEIREACLVESLESMGLDRDDMHQVAGMLRAMSGLYDQAARSAASL</sequence>
<proteinExistence type="predicted"/>
<dbReference type="AlphaFoldDB" id="A0A1G9FWM4"/>
<evidence type="ECO:0000259" key="1">
    <source>
        <dbReference type="Pfam" id="PF13463"/>
    </source>
</evidence>
<dbReference type="RefSeq" id="WP_089725214.1">
    <property type="nucleotide sequence ID" value="NZ_FNGI01000001.1"/>
</dbReference>
<dbReference type="Gene3D" id="1.10.10.10">
    <property type="entry name" value="Winged helix-like DNA-binding domain superfamily/Winged helix DNA-binding domain"/>
    <property type="match status" value="1"/>
</dbReference>
<evidence type="ECO:0000313" key="2">
    <source>
        <dbReference type="EMBL" id="SDK92794.1"/>
    </source>
</evidence>
<dbReference type="OrthoDB" id="6622112at2"/>
<dbReference type="PIRSF" id="PIRSF036158">
    <property type="entry name" value="UCP036158_MarR"/>
    <property type="match status" value="1"/>
</dbReference>
<protein>
    <submittedName>
        <fullName evidence="2">Predicted transcription regulator, contains HTH domain, MarR family</fullName>
    </submittedName>
</protein>
<accession>A0A1G9FWM4</accession>
<gene>
    <name evidence="2" type="ORF">SAMN05661010_00533</name>
</gene>
<dbReference type="InterPro" id="IPR000835">
    <property type="entry name" value="HTH_MarR-typ"/>
</dbReference>
<dbReference type="InterPro" id="IPR036390">
    <property type="entry name" value="WH_DNA-bd_sf"/>
</dbReference>
<dbReference type="EMBL" id="FNGI01000001">
    <property type="protein sequence ID" value="SDK92794.1"/>
    <property type="molecule type" value="Genomic_DNA"/>
</dbReference>
<organism evidence="2 3">
    <name type="scientific">Modicisalibacter muralis</name>
    <dbReference type="NCBI Taxonomy" id="119000"/>
    <lineage>
        <taxon>Bacteria</taxon>
        <taxon>Pseudomonadati</taxon>
        <taxon>Pseudomonadota</taxon>
        <taxon>Gammaproteobacteria</taxon>
        <taxon>Oceanospirillales</taxon>
        <taxon>Halomonadaceae</taxon>
        <taxon>Modicisalibacter</taxon>
    </lineage>
</organism>
<dbReference type="SUPFAM" id="SSF46785">
    <property type="entry name" value="Winged helix' DNA-binding domain"/>
    <property type="match status" value="1"/>
</dbReference>
<dbReference type="STRING" id="119000.SAMN05661010_00533"/>
<dbReference type="Proteomes" id="UP000198654">
    <property type="component" value="Unassembled WGS sequence"/>
</dbReference>
<dbReference type="Pfam" id="PF13463">
    <property type="entry name" value="HTH_27"/>
    <property type="match status" value="1"/>
</dbReference>
<dbReference type="InterPro" id="IPR036388">
    <property type="entry name" value="WH-like_DNA-bd_sf"/>
</dbReference>
<evidence type="ECO:0000313" key="3">
    <source>
        <dbReference type="Proteomes" id="UP000198654"/>
    </source>
</evidence>
<name>A0A1G9FWM4_9GAMM</name>
<reference evidence="2 3" key="1">
    <citation type="submission" date="2016-10" db="EMBL/GenBank/DDBJ databases">
        <authorList>
            <person name="de Groot N.N."/>
        </authorList>
    </citation>
    <scope>NUCLEOTIDE SEQUENCE [LARGE SCALE GENOMIC DNA]</scope>
    <source>
        <strain evidence="2 3">DSM 14789</strain>
    </source>
</reference>
<feature type="domain" description="HTH marR-type" evidence="1">
    <location>
        <begin position="62"/>
        <end position="127"/>
    </location>
</feature>
<keyword evidence="3" id="KW-1185">Reference proteome</keyword>
<dbReference type="GO" id="GO:0003700">
    <property type="term" value="F:DNA-binding transcription factor activity"/>
    <property type="evidence" value="ECO:0007669"/>
    <property type="project" value="InterPro"/>
</dbReference>